<evidence type="ECO:0000259" key="5">
    <source>
        <dbReference type="Pfam" id="PF00294"/>
    </source>
</evidence>
<feature type="binding site" evidence="4">
    <location>
        <begin position="40"/>
        <end position="45"/>
    </location>
    <ligand>
        <name>GMP</name>
        <dbReference type="ChEBI" id="CHEBI:58115"/>
    </ligand>
</feature>
<organism evidence="6 8">
    <name type="scientific">Photobacterium damsela subsp. piscicida</name>
    <name type="common">Pasteurella piscicida</name>
    <dbReference type="NCBI Taxonomy" id="38294"/>
    <lineage>
        <taxon>Bacteria</taxon>
        <taxon>Pseudomonadati</taxon>
        <taxon>Pseudomonadota</taxon>
        <taxon>Gammaproteobacteria</taxon>
        <taxon>Vibrionales</taxon>
        <taxon>Vibrionaceae</taxon>
        <taxon>Photobacterium</taxon>
    </lineage>
</organism>
<evidence type="ECO:0000256" key="1">
    <source>
        <dbReference type="ARBA" id="ARBA00010688"/>
    </source>
</evidence>
<dbReference type="UniPathway" id="UPA00909"/>
<feature type="binding site" evidence="4">
    <location>
        <begin position="93"/>
        <end position="97"/>
    </location>
    <ligand>
        <name>GMP</name>
        <dbReference type="ChEBI" id="CHEBI:58115"/>
    </ligand>
</feature>
<evidence type="ECO:0000256" key="2">
    <source>
        <dbReference type="ARBA" id="ARBA00022679"/>
    </source>
</evidence>
<feature type="binding site" evidence="4">
    <location>
        <position position="402"/>
    </location>
    <ligand>
        <name>ATP</name>
        <dbReference type="ChEBI" id="CHEBI:30616"/>
    </ligand>
</feature>
<evidence type="ECO:0000256" key="4">
    <source>
        <dbReference type="HAMAP-Rule" id="MF_02246"/>
    </source>
</evidence>
<dbReference type="EMBL" id="AP018045">
    <property type="protein sequence ID" value="BAX52421.1"/>
    <property type="molecule type" value="Genomic_DNA"/>
</dbReference>
<dbReference type="GO" id="GO:0032264">
    <property type="term" value="P:IMP salvage"/>
    <property type="evidence" value="ECO:0007669"/>
    <property type="project" value="UniProtKB-UniRule"/>
</dbReference>
<dbReference type="InterPro" id="IPR029056">
    <property type="entry name" value="Ribokinase-like"/>
</dbReference>
<comment type="catalytic activity">
    <reaction evidence="4">
        <text>inosine + ATP = IMP + ADP + H(+)</text>
        <dbReference type="Rhea" id="RHEA:21140"/>
        <dbReference type="ChEBI" id="CHEBI:15378"/>
        <dbReference type="ChEBI" id="CHEBI:17596"/>
        <dbReference type="ChEBI" id="CHEBI:30616"/>
        <dbReference type="ChEBI" id="CHEBI:58053"/>
        <dbReference type="ChEBI" id="CHEBI:456216"/>
        <dbReference type="EC" id="2.7.1.73"/>
    </reaction>
</comment>
<reference evidence="7 9" key="3">
    <citation type="submission" date="2020-09" db="EMBL/GenBank/DDBJ databases">
        <title>Complete, closed and curated genome sequences of Photobacterium damselae subsp. piscicida isolates from Australia indicate localised evolution and additional plasmid-borne pathogenicity mechanisms.</title>
        <authorList>
            <person name="Baseggio L."/>
            <person name="Silayeva O."/>
            <person name="Buller N."/>
            <person name="Landos M."/>
            <person name="Engelstaedter J."/>
            <person name="Barnes A.C."/>
        </authorList>
    </citation>
    <scope>NUCLEOTIDE SEQUENCE [LARGE SCALE GENOMIC DNA]</scope>
    <source>
        <strain evidence="7 9">AS-16-0540-1</strain>
    </source>
</reference>
<evidence type="ECO:0000313" key="7">
    <source>
        <dbReference type="EMBL" id="QOD55767.1"/>
    </source>
</evidence>
<feature type="binding site" evidence="4">
    <location>
        <position position="357"/>
    </location>
    <ligand>
        <name>ATP</name>
        <dbReference type="ChEBI" id="CHEBI:30616"/>
    </ligand>
</feature>
<evidence type="ECO:0000256" key="3">
    <source>
        <dbReference type="ARBA" id="ARBA00022777"/>
    </source>
</evidence>
<dbReference type="Proteomes" id="UP000218676">
    <property type="component" value="Chromosome 1"/>
</dbReference>
<dbReference type="Pfam" id="PF00294">
    <property type="entry name" value="PfkB"/>
    <property type="match status" value="1"/>
</dbReference>
<reference evidence="8" key="2">
    <citation type="submission" date="2017-05" db="EMBL/GenBank/DDBJ databases">
        <title>Whole genome sequence of fish pathogenic bacteria, Photobacterium damselae subsp. piscicida, strain 91-197, isolated from hybrid striped bass (Morone sp.) in USA.</title>
        <authorList>
            <person name="Teru Y."/>
            <person name="Hikima J."/>
            <person name="Kono T."/>
            <person name="Sakai M."/>
            <person name="Takano T."/>
            <person name="Hawke J.P."/>
            <person name="Takeyama H."/>
            <person name="Aoki T."/>
        </authorList>
    </citation>
    <scope>NUCLEOTIDE SEQUENCE [LARGE SCALE GENOMIC DNA]</scope>
    <source>
        <strain evidence="8">91-197</strain>
    </source>
</reference>
<dbReference type="SUPFAM" id="SSF53613">
    <property type="entry name" value="Ribokinase-like"/>
    <property type="match status" value="1"/>
</dbReference>
<feature type="binding site" evidence="4">
    <location>
        <position position="198"/>
    </location>
    <ligand>
        <name>GMP</name>
        <dbReference type="ChEBI" id="CHEBI:58115"/>
    </ligand>
</feature>
<dbReference type="EC" id="2.7.1.73" evidence="4"/>
<name>A0A1Q9H6L2_PHODP</name>
<dbReference type="GO" id="GO:0008906">
    <property type="term" value="F:inosine kinase activity"/>
    <property type="evidence" value="ECO:0007669"/>
    <property type="project" value="UniProtKB-UniRule"/>
</dbReference>
<dbReference type="Gene3D" id="3.40.1190.20">
    <property type="match status" value="1"/>
</dbReference>
<comment type="function">
    <text evidence="4">Catalyzes the phosphorylation of guanosine and inosine to GMP and IMP, respectively.</text>
</comment>
<protein>
    <recommendedName>
        <fullName evidence="4">Guanosine-inosine kinase</fullName>
        <ecNumber evidence="4">2.7.1.73</ecNumber>
    </recommendedName>
</protein>
<sequence length="434" mass="48931">MKFPGQRKSKHYFPVHARDPLISQTKQEKRLARTHVVGIDQTLVDIEAYVNDDFLERYNLSKGHSLVITDEMAEALYRELKDNDLITHEFAGGTIGNTLHNYSVLADDKSVLLGVMSKDIEIGSYAYRYLCNTSSRMDMNFLQPVTGPIGRCFALISPEGERTFAINEGRMNQLHPDSIPESVFENASALVLTAYLVRCKEGDPMPAATMRAIEYAKKYDVPVVLTLGTKFVIQDDPQWWRDFLRDNVTVVAMNEDEGEALTGESDPLVAADKALEWVDLVLCTAGPVGLYMAGYTEDDAKRQTSLPLLPGDIAEFNQYEFSRPMLKEQCEQPIKVYSHIAPYMGGPERIKNTNGAGDGALSALLHDMSANRYHKENVPNSSKHQHSFLTYSSFSQICLYANRVSYEVLAQYSPRLSRGLPEREDSLEEAYWER</sequence>
<dbReference type="GO" id="GO:0032263">
    <property type="term" value="P:GMP salvage"/>
    <property type="evidence" value="ECO:0007669"/>
    <property type="project" value="UniProtKB-UniRule"/>
</dbReference>
<dbReference type="GeneID" id="93397220"/>
<comment type="pathway">
    <text evidence="4">Purine metabolism; GMP biosynthesis via salvage pathway.</text>
</comment>
<evidence type="ECO:0000313" key="8">
    <source>
        <dbReference type="Proteomes" id="UP000218676"/>
    </source>
</evidence>
<gene>
    <name evidence="4" type="primary">gsk</name>
    <name evidence="7" type="ORF">IC627_10620</name>
    <name evidence="6" type="ORF">PDPUS_1_01047</name>
</gene>
<dbReference type="InterPro" id="IPR046405">
    <property type="entry name" value="IngK"/>
</dbReference>
<dbReference type="InterPro" id="IPR011611">
    <property type="entry name" value="PfkB_dom"/>
</dbReference>
<dbReference type="GO" id="GO:0006166">
    <property type="term" value="P:purine ribonucleoside salvage"/>
    <property type="evidence" value="ECO:0007669"/>
    <property type="project" value="UniProtKB-KW"/>
</dbReference>
<comment type="pathway">
    <text evidence="4">Purine metabolism; IMP biosynthesis via salvage pathway; IMP from inosine: step 1/1.</text>
</comment>
<dbReference type="UniPathway" id="UPA00591">
    <property type="reaction ID" value="UER00647"/>
</dbReference>
<comment type="catalytic activity">
    <reaction evidence="4">
        <text>guanosine + ATP = GMP + ADP + H(+)</text>
        <dbReference type="Rhea" id="RHEA:27710"/>
        <dbReference type="ChEBI" id="CHEBI:15378"/>
        <dbReference type="ChEBI" id="CHEBI:16750"/>
        <dbReference type="ChEBI" id="CHEBI:30616"/>
        <dbReference type="ChEBI" id="CHEBI:58115"/>
        <dbReference type="ChEBI" id="CHEBI:456216"/>
        <dbReference type="EC" id="2.7.1.73"/>
    </reaction>
</comment>
<dbReference type="EMBL" id="CP061854">
    <property type="protein sequence ID" value="QOD55767.1"/>
    <property type="molecule type" value="Genomic_DNA"/>
</dbReference>
<evidence type="ECO:0000313" key="6">
    <source>
        <dbReference type="EMBL" id="BAX52421.1"/>
    </source>
</evidence>
<keyword evidence="4" id="KW-0460">Magnesium</keyword>
<dbReference type="PANTHER" id="PTHR43320:SF3">
    <property type="entry name" value="CARBOHYDRATE KINASE PFKB DOMAIN-CONTAINING PROTEIN"/>
    <property type="match status" value="1"/>
</dbReference>
<accession>A0A1Q9H6L2</accession>
<comment type="cofactor">
    <cofactor evidence="4">
        <name>Mg(2+)</name>
        <dbReference type="ChEBI" id="CHEBI:18420"/>
    </cofactor>
</comment>
<dbReference type="HAMAP" id="MF_02246">
    <property type="entry name" value="Gua_Ino_kinase"/>
    <property type="match status" value="1"/>
</dbReference>
<feature type="domain" description="Carbohydrate kinase PfkB" evidence="5">
    <location>
        <begin position="136"/>
        <end position="293"/>
    </location>
</feature>
<dbReference type="NCBIfam" id="NF011655">
    <property type="entry name" value="PRK15074.1"/>
    <property type="match status" value="1"/>
</dbReference>
<comment type="similarity">
    <text evidence="1 4">Belongs to the carbohydrate kinase PfkB family.</text>
</comment>
<dbReference type="GO" id="GO:0106366">
    <property type="term" value="F:guanosine kinase activity"/>
    <property type="evidence" value="ECO:0007669"/>
    <property type="project" value="InterPro"/>
</dbReference>
<evidence type="ECO:0000313" key="9">
    <source>
        <dbReference type="Proteomes" id="UP000516656"/>
    </source>
</evidence>
<keyword evidence="2 4" id="KW-0808">Transferase</keyword>
<dbReference type="PANTHER" id="PTHR43320">
    <property type="entry name" value="SUGAR KINASE"/>
    <property type="match status" value="1"/>
</dbReference>
<keyword evidence="4" id="KW-0660">Purine salvage</keyword>
<reference evidence="6" key="1">
    <citation type="journal article" date="2017" name="Genome Announc.">
        <title>Whole-Genome Sequence of Photobacterium damselae subsp. piscicida Strain 91-197, Isolated from Hybrid Striped Bass (Morone sp.) in the United States.</title>
        <authorList>
            <person name="Teru Y."/>
            <person name="Hikima J."/>
            <person name="Kono T."/>
            <person name="Sakai M."/>
            <person name="Takano T."/>
            <person name="Hawke J.P."/>
            <person name="Takeyama H."/>
            <person name="Aoki T."/>
        </authorList>
    </citation>
    <scope>NUCLEOTIDE SEQUENCE</scope>
    <source>
        <strain evidence="6">91-197</strain>
    </source>
</reference>
<proteinExistence type="inferred from homology"/>
<dbReference type="GO" id="GO:0005524">
    <property type="term" value="F:ATP binding"/>
    <property type="evidence" value="ECO:0007669"/>
    <property type="project" value="UniProtKB-UniRule"/>
</dbReference>
<dbReference type="AlphaFoldDB" id="A0A1Q9H6L2"/>
<keyword evidence="4" id="KW-0067">ATP-binding</keyword>
<keyword evidence="3 4" id="KW-0418">Kinase</keyword>
<dbReference type="InterPro" id="IPR052700">
    <property type="entry name" value="Carb_kinase_PfkB-like"/>
</dbReference>
<dbReference type="Proteomes" id="UP000516656">
    <property type="component" value="Chromosome 1"/>
</dbReference>
<keyword evidence="4" id="KW-0547">Nucleotide-binding</keyword>
<dbReference type="RefSeq" id="WP_044176158.1">
    <property type="nucleotide sequence ID" value="NZ_AP018045.1"/>
</dbReference>
<feature type="binding site" evidence="4">
    <location>
        <begin position="284"/>
        <end position="289"/>
    </location>
    <ligand>
        <name>ATP</name>
        <dbReference type="ChEBI" id="CHEBI:30616"/>
    </ligand>
</feature>